<gene>
    <name evidence="1" type="ORF">PsorP6_000215</name>
</gene>
<dbReference type="Proteomes" id="UP001163321">
    <property type="component" value="Chromosome 1"/>
</dbReference>
<reference evidence="1 2" key="1">
    <citation type="journal article" date="2022" name="bioRxiv">
        <title>The genome of the oomycete Peronosclerospora sorghi, a cosmopolitan pathogen of maize and sorghum, is inflated with dispersed pseudogenes.</title>
        <authorList>
            <person name="Fletcher K."/>
            <person name="Martin F."/>
            <person name="Isakeit T."/>
            <person name="Cavanaugh K."/>
            <person name="Magill C."/>
            <person name="Michelmore R."/>
        </authorList>
    </citation>
    <scope>NUCLEOTIDE SEQUENCE [LARGE SCALE GENOMIC DNA]</scope>
    <source>
        <strain evidence="1">P6</strain>
    </source>
</reference>
<sequence>MPLLIRVRSDREEIEVKTEWELEDNNQAPVRSVSGDTSSDETRAYGTVDECSRVWRCGVSQFLRDLRHKACIQFATENVNAVAGVIVAAMLHHSAPWEREKDEATSAPSRRAISFTCKVSRKLCNSISPCLGALESLSVDEDVTVRSILMQIMCQWLQPLKP</sequence>
<evidence type="ECO:0000313" key="2">
    <source>
        <dbReference type="Proteomes" id="UP001163321"/>
    </source>
</evidence>
<accession>A0ACC0WQ81</accession>
<proteinExistence type="predicted"/>
<name>A0ACC0WQ81_9STRA</name>
<protein>
    <submittedName>
        <fullName evidence="1">Uncharacterized protein</fullName>
    </submittedName>
</protein>
<keyword evidence="2" id="KW-1185">Reference proteome</keyword>
<evidence type="ECO:0000313" key="1">
    <source>
        <dbReference type="EMBL" id="KAI9920732.1"/>
    </source>
</evidence>
<organism evidence="1 2">
    <name type="scientific">Peronosclerospora sorghi</name>
    <dbReference type="NCBI Taxonomy" id="230839"/>
    <lineage>
        <taxon>Eukaryota</taxon>
        <taxon>Sar</taxon>
        <taxon>Stramenopiles</taxon>
        <taxon>Oomycota</taxon>
        <taxon>Peronosporomycetes</taxon>
        <taxon>Peronosporales</taxon>
        <taxon>Peronosporaceae</taxon>
        <taxon>Peronosclerospora</taxon>
    </lineage>
</organism>
<dbReference type="EMBL" id="CM047580">
    <property type="protein sequence ID" value="KAI9920732.1"/>
    <property type="molecule type" value="Genomic_DNA"/>
</dbReference>
<comment type="caution">
    <text evidence="1">The sequence shown here is derived from an EMBL/GenBank/DDBJ whole genome shotgun (WGS) entry which is preliminary data.</text>
</comment>